<accession>A0ABP5LGG1</accession>
<comment type="caution">
    <text evidence="3">The sequence shown here is derived from an EMBL/GenBank/DDBJ whole genome shotgun (WGS) entry which is preliminary data.</text>
</comment>
<evidence type="ECO:0000313" key="4">
    <source>
        <dbReference type="Proteomes" id="UP001422759"/>
    </source>
</evidence>
<dbReference type="Proteomes" id="UP001422759">
    <property type="component" value="Unassembled WGS sequence"/>
</dbReference>
<evidence type="ECO:0000256" key="1">
    <source>
        <dbReference type="SAM" id="MobiDB-lite"/>
    </source>
</evidence>
<keyword evidence="4" id="KW-1185">Reference proteome</keyword>
<feature type="transmembrane region" description="Helical" evidence="2">
    <location>
        <begin position="21"/>
        <end position="45"/>
    </location>
</feature>
<feature type="transmembrane region" description="Helical" evidence="2">
    <location>
        <begin position="85"/>
        <end position="105"/>
    </location>
</feature>
<evidence type="ECO:0000256" key="2">
    <source>
        <dbReference type="SAM" id="Phobius"/>
    </source>
</evidence>
<evidence type="ECO:0000313" key="3">
    <source>
        <dbReference type="EMBL" id="GAA2146743.1"/>
    </source>
</evidence>
<organism evidence="3 4">
    <name type="scientific">Kitasatospora kazusensis</name>
    <dbReference type="NCBI Taxonomy" id="407974"/>
    <lineage>
        <taxon>Bacteria</taxon>
        <taxon>Bacillati</taxon>
        <taxon>Actinomycetota</taxon>
        <taxon>Actinomycetes</taxon>
        <taxon>Kitasatosporales</taxon>
        <taxon>Streptomycetaceae</taxon>
        <taxon>Kitasatospora</taxon>
    </lineage>
</organism>
<feature type="region of interest" description="Disordered" evidence="1">
    <location>
        <begin position="124"/>
        <end position="161"/>
    </location>
</feature>
<gene>
    <name evidence="3" type="ORF">GCM10009760_36810</name>
</gene>
<proteinExistence type="predicted"/>
<keyword evidence="2" id="KW-1133">Transmembrane helix</keyword>
<protein>
    <submittedName>
        <fullName evidence="3">Uncharacterized protein</fullName>
    </submittedName>
</protein>
<dbReference type="RefSeq" id="WP_344466302.1">
    <property type="nucleotide sequence ID" value="NZ_BAAANT010000020.1"/>
</dbReference>
<sequence>MAGQQYGQFGPARGGPYGWRGKLLCCLVSLLSLGMLGLVPSLLLALRRRRAVDVLGAVVFGLLTLTVFVAFGLQPRSSASTPSDPLLGLAVMVLWLGSPVHFLVLDSPRFWGMPGPVPAPFVPRQAQAAQAQAQAGPGQAGPGPVTAWEPPTVADPPAPDDLQQLGELLRRQVRDGRP</sequence>
<name>A0ABP5LGG1_9ACTN</name>
<feature type="compositionally biased region" description="Low complexity" evidence="1">
    <location>
        <begin position="124"/>
        <end position="145"/>
    </location>
</feature>
<keyword evidence="2" id="KW-0812">Transmembrane</keyword>
<keyword evidence="2" id="KW-0472">Membrane</keyword>
<feature type="transmembrane region" description="Helical" evidence="2">
    <location>
        <begin position="52"/>
        <end position="73"/>
    </location>
</feature>
<dbReference type="EMBL" id="BAAANT010000020">
    <property type="protein sequence ID" value="GAA2146743.1"/>
    <property type="molecule type" value="Genomic_DNA"/>
</dbReference>
<reference evidence="4" key="1">
    <citation type="journal article" date="2019" name="Int. J. Syst. Evol. Microbiol.">
        <title>The Global Catalogue of Microorganisms (GCM) 10K type strain sequencing project: providing services to taxonomists for standard genome sequencing and annotation.</title>
        <authorList>
            <consortium name="The Broad Institute Genomics Platform"/>
            <consortium name="The Broad Institute Genome Sequencing Center for Infectious Disease"/>
            <person name="Wu L."/>
            <person name="Ma J."/>
        </authorList>
    </citation>
    <scope>NUCLEOTIDE SEQUENCE [LARGE SCALE GENOMIC DNA]</scope>
    <source>
        <strain evidence="4">JCM 14560</strain>
    </source>
</reference>